<keyword evidence="7 13" id="KW-0130">Cell adhesion</keyword>
<dbReference type="PROSITE" id="PS50268">
    <property type="entry name" value="CADHERIN_2"/>
    <property type="match status" value="3"/>
</dbReference>
<evidence type="ECO:0000256" key="6">
    <source>
        <dbReference type="ARBA" id="ARBA00022837"/>
    </source>
</evidence>
<dbReference type="GO" id="GO:0007156">
    <property type="term" value="P:homophilic cell adhesion via plasma membrane adhesion molecules"/>
    <property type="evidence" value="ECO:0007669"/>
    <property type="project" value="InterPro"/>
</dbReference>
<dbReference type="CDD" id="cd11304">
    <property type="entry name" value="Cadherin_repeat"/>
    <property type="match status" value="2"/>
</dbReference>
<dbReference type="Gene3D" id="4.10.900.10">
    <property type="entry name" value="TCF3-CBD (Catenin binding domain)"/>
    <property type="match status" value="1"/>
</dbReference>
<dbReference type="SMART" id="SM00112">
    <property type="entry name" value="CA"/>
    <property type="match status" value="2"/>
</dbReference>
<dbReference type="PRINTS" id="PR01818">
    <property type="entry name" value="DESMOCADHERN"/>
</dbReference>
<feature type="domain" description="Cadherin" evidence="16">
    <location>
        <begin position="118"/>
        <end position="226"/>
    </location>
</feature>
<feature type="domain" description="Cadherin" evidence="16">
    <location>
        <begin position="343"/>
        <end position="454"/>
    </location>
</feature>
<dbReference type="Pfam" id="PF01049">
    <property type="entry name" value="CADH_Y-type_LIR"/>
    <property type="match status" value="1"/>
</dbReference>
<dbReference type="SUPFAM" id="SSF49313">
    <property type="entry name" value="Cadherin-like"/>
    <property type="match status" value="4"/>
</dbReference>
<dbReference type="PANTHER" id="PTHR24025:SF29">
    <property type="entry name" value="DESMOGLEIN-2-LIKE-RELATED"/>
    <property type="match status" value="1"/>
</dbReference>
<dbReference type="InterPro" id="IPR000233">
    <property type="entry name" value="Cadherin_Y-type_LIR"/>
</dbReference>
<dbReference type="GO" id="GO:0002009">
    <property type="term" value="P:morphogenesis of an epithelium"/>
    <property type="evidence" value="ECO:0007669"/>
    <property type="project" value="UniProtKB-ARBA"/>
</dbReference>
<evidence type="ECO:0000256" key="15">
    <source>
        <dbReference type="SAM" id="MobiDB-lite"/>
    </source>
</evidence>
<dbReference type="Proteomes" id="UP000261420">
    <property type="component" value="Unplaced"/>
</dbReference>
<dbReference type="InterPro" id="IPR020894">
    <property type="entry name" value="Cadherin_CS"/>
</dbReference>
<keyword evidence="8" id="KW-0965">Cell junction</keyword>
<evidence type="ECO:0000256" key="2">
    <source>
        <dbReference type="ARBA" id="ARBA00022475"/>
    </source>
</evidence>
<evidence type="ECO:0000256" key="14">
    <source>
        <dbReference type="RuleBase" id="RU004358"/>
    </source>
</evidence>
<keyword evidence="11" id="KW-0325">Glycoprotein</keyword>
<keyword evidence="9" id="KW-1133">Transmembrane helix</keyword>
<evidence type="ECO:0000313" key="17">
    <source>
        <dbReference type="Ensembl" id="ENSSDUP00000025577.1"/>
    </source>
</evidence>
<dbReference type="InterPro" id="IPR050971">
    <property type="entry name" value="Cadherin-domain_protein"/>
</dbReference>
<keyword evidence="18" id="KW-1185">Reference proteome</keyword>
<evidence type="ECO:0000259" key="16">
    <source>
        <dbReference type="PROSITE" id="PS50268"/>
    </source>
</evidence>
<evidence type="ECO:0000256" key="5">
    <source>
        <dbReference type="ARBA" id="ARBA00022737"/>
    </source>
</evidence>
<protein>
    <submittedName>
        <fullName evidence="17">Desmoglein-3-like</fullName>
    </submittedName>
</protein>
<dbReference type="FunFam" id="2.60.40.60:FF:000068">
    <property type="entry name" value="Desmoglein 1"/>
    <property type="match status" value="1"/>
</dbReference>
<keyword evidence="2" id="KW-1003">Cell membrane</keyword>
<reference evidence="17" key="1">
    <citation type="submission" date="2025-08" db="UniProtKB">
        <authorList>
            <consortium name="Ensembl"/>
        </authorList>
    </citation>
    <scope>IDENTIFICATION</scope>
</reference>
<dbReference type="AlphaFoldDB" id="A0A3B4V4R9"/>
<evidence type="ECO:0000313" key="18">
    <source>
        <dbReference type="Proteomes" id="UP000261420"/>
    </source>
</evidence>
<keyword evidence="5" id="KW-0677">Repeat</keyword>
<accession>A0A3B4V4R9</accession>
<dbReference type="PANTHER" id="PTHR24025">
    <property type="entry name" value="DESMOGLEIN FAMILY MEMBER"/>
    <property type="match status" value="1"/>
</dbReference>
<dbReference type="InterPro" id="IPR002126">
    <property type="entry name" value="Cadherin-like_dom"/>
</dbReference>
<dbReference type="GO" id="GO:0005886">
    <property type="term" value="C:plasma membrane"/>
    <property type="evidence" value="ECO:0007669"/>
    <property type="project" value="UniProtKB-SubCell"/>
</dbReference>
<dbReference type="PRINTS" id="PR00205">
    <property type="entry name" value="CADHERIN"/>
</dbReference>
<dbReference type="STRING" id="41447.ENSSDUP00000025577"/>
<keyword evidence="3 13" id="KW-0812">Transmembrane</keyword>
<evidence type="ECO:0000256" key="9">
    <source>
        <dbReference type="ARBA" id="ARBA00022989"/>
    </source>
</evidence>
<evidence type="ECO:0000256" key="1">
    <source>
        <dbReference type="ARBA" id="ARBA00004568"/>
    </source>
</evidence>
<comment type="function">
    <text evidence="14">A component of desmosome cell-cell junctions which are required for positive regulation of cellular adhesion. Involved in the interaction of plaque proteins and intermediate filaments mediating cell-cell adhesion.</text>
</comment>
<dbReference type="Gene3D" id="2.60.40.60">
    <property type="entry name" value="Cadherins"/>
    <property type="match status" value="4"/>
</dbReference>
<dbReference type="Ensembl" id="ENSSDUT00000026045.1">
    <property type="protein sequence ID" value="ENSSDUP00000025577.1"/>
    <property type="gene ID" value="ENSSDUG00000018527.1"/>
</dbReference>
<dbReference type="FunFam" id="2.60.40.60:FF:000074">
    <property type="entry name" value="Desmoglein 4"/>
    <property type="match status" value="1"/>
</dbReference>
<keyword evidence="6 12" id="KW-0106">Calcium</keyword>
<feature type="compositionally biased region" description="Polar residues" evidence="15">
    <location>
        <begin position="798"/>
        <end position="811"/>
    </location>
</feature>
<name>A0A3B4V4R9_SERDU</name>
<dbReference type="GO" id="GO:0045216">
    <property type="term" value="P:cell-cell junction organization"/>
    <property type="evidence" value="ECO:0007669"/>
    <property type="project" value="UniProtKB-ARBA"/>
</dbReference>
<dbReference type="GeneTree" id="ENSGT01030000234624"/>
<keyword evidence="4" id="KW-0479">Metal-binding</keyword>
<dbReference type="FunFam" id="2.60.40.60:FF:000031">
    <property type="entry name" value="Cadherin 3"/>
    <property type="match status" value="1"/>
</dbReference>
<evidence type="ECO:0000256" key="8">
    <source>
        <dbReference type="ARBA" id="ARBA00022949"/>
    </source>
</evidence>
<dbReference type="InterPro" id="IPR027397">
    <property type="entry name" value="Catenin-bd_sf"/>
</dbReference>
<dbReference type="FunFam" id="2.60.40.60:FF:000019">
    <property type="entry name" value="Cadherin 2"/>
    <property type="match status" value="1"/>
</dbReference>
<feature type="domain" description="Cadherin" evidence="16">
    <location>
        <begin position="227"/>
        <end position="342"/>
    </location>
</feature>
<dbReference type="GO" id="GO:0005509">
    <property type="term" value="F:calcium ion binding"/>
    <property type="evidence" value="ECO:0007669"/>
    <property type="project" value="UniProtKB-UniRule"/>
</dbReference>
<evidence type="ECO:0000256" key="12">
    <source>
        <dbReference type="PROSITE-ProRule" id="PRU00043"/>
    </source>
</evidence>
<dbReference type="PROSITE" id="PS00232">
    <property type="entry name" value="CADHERIN_1"/>
    <property type="match status" value="2"/>
</dbReference>
<feature type="region of interest" description="Disordered" evidence="15">
    <location>
        <begin position="767"/>
        <end position="831"/>
    </location>
</feature>
<reference evidence="17" key="2">
    <citation type="submission" date="2025-09" db="UniProtKB">
        <authorList>
            <consortium name="Ensembl"/>
        </authorList>
    </citation>
    <scope>IDENTIFICATION</scope>
</reference>
<evidence type="ECO:0000256" key="10">
    <source>
        <dbReference type="ARBA" id="ARBA00023136"/>
    </source>
</evidence>
<evidence type="ECO:0000256" key="4">
    <source>
        <dbReference type="ARBA" id="ARBA00022723"/>
    </source>
</evidence>
<organism evidence="17 18">
    <name type="scientific">Seriola dumerili</name>
    <name type="common">Greater amberjack</name>
    <name type="synonym">Caranx dumerili</name>
    <dbReference type="NCBI Taxonomy" id="41447"/>
    <lineage>
        <taxon>Eukaryota</taxon>
        <taxon>Metazoa</taxon>
        <taxon>Chordata</taxon>
        <taxon>Craniata</taxon>
        <taxon>Vertebrata</taxon>
        <taxon>Euteleostomi</taxon>
        <taxon>Actinopterygii</taxon>
        <taxon>Neopterygii</taxon>
        <taxon>Teleostei</taxon>
        <taxon>Neoteleostei</taxon>
        <taxon>Acanthomorphata</taxon>
        <taxon>Carangaria</taxon>
        <taxon>Carangiformes</taxon>
        <taxon>Carangidae</taxon>
        <taxon>Seriola</taxon>
    </lineage>
</organism>
<feature type="compositionally biased region" description="Low complexity" evidence="15">
    <location>
        <begin position="775"/>
        <end position="785"/>
    </location>
</feature>
<proteinExistence type="predicted"/>
<evidence type="ECO:0000256" key="13">
    <source>
        <dbReference type="RuleBase" id="RU003318"/>
    </source>
</evidence>
<keyword evidence="10" id="KW-0472">Membrane</keyword>
<evidence type="ECO:0000256" key="11">
    <source>
        <dbReference type="ARBA" id="ARBA00023180"/>
    </source>
</evidence>
<dbReference type="InterPro" id="IPR009122">
    <property type="entry name" value="Desmosomal_cadherin"/>
</dbReference>
<comment type="subcellular location">
    <subcellularLocation>
        <location evidence="1">Cell junction</location>
        <location evidence="1">Desmosome</location>
    </subcellularLocation>
    <subcellularLocation>
        <location evidence="13">Cell membrane</location>
        <topology evidence="13">Single-pass type I membrane protein</topology>
    </subcellularLocation>
</comment>
<sequence>AVTFVYCEVITTVVFLLQAVAVVRANSGDKLVRKKREWLPPPKILLENKDYTQEESVAKCHRLFVNIPALTEGKGDKSVPPLLFQLSGVAMFTDGRQAERHIAIRFKVGDENDNSPVFGAIQQGKVNELSAAGTSVMKITATDADEPGHENSQIAYSIIDQNPPHDMFYIESDGTIYVKNILDRETADLYTLTVKGQDLNGKPGGNSETSTVTIKIQDVNDNLPTLEKDKYEASIEENTEGVEVMRLKAQDLDLEGTENWEAVFEILKGNEAGYFSIRTDPVTNEGILMLDKDVKDLELGLSVRNKAELFGSGAISSWQSGTTFKTYPIKINVKNQPEGPRFDPETKAIPISEGSHTINIKDVIARYPAIDGDTGKPAENVRYVKGSDPDNWLTIDPETAEIKLNKMPDRESPYIVNGSYSAQVLCISEDMPGKTSTGTIAIQVEDFNDHCPTLTSDFQTMCTTSDNVIVNAKDEDGFPNGPPFDFDIVPEGTKGKWQVEHLNDTAAILRAQESMWPGFYEVEFLVKDEQGHVCPEPQKVTVQVCTCEDGVVCGKRGANGQPSKGAELGPAGIGLLFLGLLLLALIPLLLLFCQCGGAAGLPGGFTEMPFDTKSHLINYRTEGQGENTVRPTYLNFEHMTSTGEDWNTGYTRWSIGVNQRSGSGFYSEFEGRESGGGGGIYDGMALSDHFLGQYYSQVRNNFYPLFSVTYFLLIHDYEGQGSSAGSVGCCSLLESDNDLQFLNDLGPKFKTLAEVCGGKTIQTEVKPVFSPPPSTTINTPTSVSSLITAPQLPPSHKLQPTVSKTEQTMVRETSEHSQVVKESMTPMRGGKANQGQMLLLQQQPVYYTSTPVLQPMQYVVQPQVQNTMLLAEAPPTNLQGMVLVNGTHTGPAQGVVVQGQTVMSSGQSQGPNMVLVERSGIHGDSTNLIHTGSQPMMVMEGKVPVGSMNLLKGSQTCLVQGGTLQQGGLSGSQRVLVVGAPASSGGQLVQEAQGLSKMSDISGSQRILYRTGSTSTGLQGSVVGSSTTTVSTTPTYHKVVQETREIH</sequence>
<gene>
    <name evidence="17" type="primary">DSG2</name>
</gene>
<dbReference type="Pfam" id="PF00028">
    <property type="entry name" value="Cadherin"/>
    <property type="match status" value="3"/>
</dbReference>
<evidence type="ECO:0000256" key="3">
    <source>
        <dbReference type="ARBA" id="ARBA00022692"/>
    </source>
</evidence>
<dbReference type="InterPro" id="IPR015919">
    <property type="entry name" value="Cadherin-like_sf"/>
</dbReference>
<evidence type="ECO:0000256" key="7">
    <source>
        <dbReference type="ARBA" id="ARBA00022889"/>
    </source>
</evidence>
<dbReference type="GO" id="GO:0030057">
    <property type="term" value="C:desmosome"/>
    <property type="evidence" value="ECO:0007669"/>
    <property type="project" value="UniProtKB-SubCell"/>
</dbReference>